<sequence>MILFGKHFTKLIAEAHSLLGLGYALALAGFMALFYTGPFLAVLLMYFILDVLGLITRSSTWGIDQLRFIPESISNLTAPPTTTTTAPPRRRLLTPSQPPNPSRPTYTRLVRDIRFRGSEALSRGLMNPWASHLFLLSSCCPNLSRLHLLRCSLAWWFRLAPLPNLKELVLEKCELDDAGIEIVAAACRGLEGLHLRGCEVRVGDEAGSGGGGGGVTTTFAKLHTLSLHACAAAVDVDGLRMILDRSPTLAAVRFAGCAALERSVLAAGARHCGVGGVGWGDGRRAVAGAEWEDGEGDGGEGAMKAAAAAVGVGEGEGGEAVGWVVEGGKLREVCDRWAESR</sequence>
<dbReference type="InterPro" id="IPR032675">
    <property type="entry name" value="LRR_dom_sf"/>
</dbReference>
<name>A0A4P9VXW3_9FUNG</name>
<dbReference type="PANTHER" id="PTHR13318">
    <property type="entry name" value="PARTNER OF PAIRED, ISOFORM B-RELATED"/>
    <property type="match status" value="1"/>
</dbReference>
<accession>A0A4P9VXW3</accession>
<dbReference type="Proteomes" id="UP000269721">
    <property type="component" value="Unassembled WGS sequence"/>
</dbReference>
<evidence type="ECO:0000313" key="4">
    <source>
        <dbReference type="Proteomes" id="UP000269721"/>
    </source>
</evidence>
<dbReference type="SUPFAM" id="SSF52047">
    <property type="entry name" value="RNI-like"/>
    <property type="match status" value="1"/>
</dbReference>
<proteinExistence type="predicted"/>
<dbReference type="EMBL" id="ML001096">
    <property type="protein sequence ID" value="RKO83563.1"/>
    <property type="molecule type" value="Genomic_DNA"/>
</dbReference>
<keyword evidence="2" id="KW-1133">Transmembrane helix</keyword>
<protein>
    <recommendedName>
        <fullName evidence="5">F-box domain-containing protein</fullName>
    </recommendedName>
</protein>
<evidence type="ECO:0000313" key="3">
    <source>
        <dbReference type="EMBL" id="RKO83563.1"/>
    </source>
</evidence>
<dbReference type="PANTHER" id="PTHR13318:SF190">
    <property type="entry name" value="PARTNER OF PAIRED, ISOFORM B"/>
    <property type="match status" value="1"/>
</dbReference>
<evidence type="ECO:0000256" key="2">
    <source>
        <dbReference type="SAM" id="Phobius"/>
    </source>
</evidence>
<feature type="compositionally biased region" description="Low complexity" evidence="1">
    <location>
        <begin position="77"/>
        <end position="87"/>
    </location>
</feature>
<evidence type="ECO:0000256" key="1">
    <source>
        <dbReference type="SAM" id="MobiDB-lite"/>
    </source>
</evidence>
<keyword evidence="2" id="KW-0812">Transmembrane</keyword>
<dbReference type="OrthoDB" id="2159602at2759"/>
<reference evidence="4" key="1">
    <citation type="journal article" date="2018" name="Nat. Microbiol.">
        <title>Leveraging single-cell genomics to expand the fungal tree of life.</title>
        <authorList>
            <person name="Ahrendt S.R."/>
            <person name="Quandt C.A."/>
            <person name="Ciobanu D."/>
            <person name="Clum A."/>
            <person name="Salamov A."/>
            <person name="Andreopoulos B."/>
            <person name="Cheng J.F."/>
            <person name="Woyke T."/>
            <person name="Pelin A."/>
            <person name="Henrissat B."/>
            <person name="Reynolds N.K."/>
            <person name="Benny G.L."/>
            <person name="Smith M.E."/>
            <person name="James T.Y."/>
            <person name="Grigoriev I.V."/>
        </authorList>
    </citation>
    <scope>NUCLEOTIDE SEQUENCE [LARGE SCALE GENOMIC DNA]</scope>
</reference>
<keyword evidence="4" id="KW-1185">Reference proteome</keyword>
<organism evidence="3 4">
    <name type="scientific">Blyttiomyces helicus</name>
    <dbReference type="NCBI Taxonomy" id="388810"/>
    <lineage>
        <taxon>Eukaryota</taxon>
        <taxon>Fungi</taxon>
        <taxon>Fungi incertae sedis</taxon>
        <taxon>Chytridiomycota</taxon>
        <taxon>Chytridiomycota incertae sedis</taxon>
        <taxon>Chytridiomycetes</taxon>
        <taxon>Chytridiomycetes incertae sedis</taxon>
        <taxon>Blyttiomyces</taxon>
    </lineage>
</organism>
<dbReference type="Gene3D" id="3.80.10.10">
    <property type="entry name" value="Ribonuclease Inhibitor"/>
    <property type="match status" value="1"/>
</dbReference>
<evidence type="ECO:0008006" key="5">
    <source>
        <dbReference type="Google" id="ProtNLM"/>
    </source>
</evidence>
<dbReference type="GO" id="GO:0031146">
    <property type="term" value="P:SCF-dependent proteasomal ubiquitin-dependent protein catabolic process"/>
    <property type="evidence" value="ECO:0007669"/>
    <property type="project" value="TreeGrafter"/>
</dbReference>
<dbReference type="AlphaFoldDB" id="A0A4P9VXW3"/>
<keyword evidence="2" id="KW-0472">Membrane</keyword>
<gene>
    <name evidence="3" type="ORF">BDK51DRAFT_49858</name>
</gene>
<feature type="transmembrane region" description="Helical" evidence="2">
    <location>
        <begin position="21"/>
        <end position="49"/>
    </location>
</feature>
<feature type="region of interest" description="Disordered" evidence="1">
    <location>
        <begin position="77"/>
        <end position="103"/>
    </location>
</feature>
<dbReference type="GO" id="GO:0019005">
    <property type="term" value="C:SCF ubiquitin ligase complex"/>
    <property type="evidence" value="ECO:0007669"/>
    <property type="project" value="TreeGrafter"/>
</dbReference>